<sequence length="95" mass="10348">MAQPWGVSAMETTNEPHKTHGSVVHRIGESIKNSVTPESSAETKARDERLEQEHTVPQSERNAAFAPNHHVGGTNLTVAQGTHHESTPHHGHGKH</sequence>
<comment type="caution">
    <text evidence="2">The sequence shown here is derived from an EMBL/GenBank/DDBJ whole genome shotgun (WGS) entry which is preliminary data.</text>
</comment>
<keyword evidence="3" id="KW-1185">Reference proteome</keyword>
<gene>
    <name evidence="2" type="ORF">N0V91_000627</name>
</gene>
<feature type="compositionally biased region" description="Polar residues" evidence="1">
    <location>
        <begin position="31"/>
        <end position="40"/>
    </location>
</feature>
<dbReference type="Proteomes" id="UP001140510">
    <property type="component" value="Unassembled WGS sequence"/>
</dbReference>
<evidence type="ECO:0000313" key="2">
    <source>
        <dbReference type="EMBL" id="KAJ4412159.1"/>
    </source>
</evidence>
<accession>A0A9W9DBL9</accession>
<proteinExistence type="predicted"/>
<dbReference type="AlphaFoldDB" id="A0A9W9DBL9"/>
<dbReference type="EMBL" id="JAPEVA010000003">
    <property type="protein sequence ID" value="KAJ4412159.1"/>
    <property type="molecule type" value="Genomic_DNA"/>
</dbReference>
<feature type="region of interest" description="Disordered" evidence="1">
    <location>
        <begin position="1"/>
        <end position="95"/>
    </location>
</feature>
<evidence type="ECO:0000313" key="3">
    <source>
        <dbReference type="Proteomes" id="UP001140510"/>
    </source>
</evidence>
<feature type="compositionally biased region" description="Basic and acidic residues" evidence="1">
    <location>
        <begin position="41"/>
        <end position="54"/>
    </location>
</feature>
<evidence type="ECO:0000256" key="1">
    <source>
        <dbReference type="SAM" id="MobiDB-lite"/>
    </source>
</evidence>
<organism evidence="2 3">
    <name type="scientific">Didymella pomorum</name>
    <dbReference type="NCBI Taxonomy" id="749634"/>
    <lineage>
        <taxon>Eukaryota</taxon>
        <taxon>Fungi</taxon>
        <taxon>Dikarya</taxon>
        <taxon>Ascomycota</taxon>
        <taxon>Pezizomycotina</taxon>
        <taxon>Dothideomycetes</taxon>
        <taxon>Pleosporomycetidae</taxon>
        <taxon>Pleosporales</taxon>
        <taxon>Pleosporineae</taxon>
        <taxon>Didymellaceae</taxon>
        <taxon>Didymella</taxon>
    </lineage>
</organism>
<dbReference type="OrthoDB" id="3733859at2759"/>
<reference evidence="2" key="1">
    <citation type="submission" date="2022-10" db="EMBL/GenBank/DDBJ databases">
        <title>Tapping the CABI collections for fungal endophytes: first genome assemblies for Collariella, Neodidymelliopsis, Ascochyta clinopodiicola, Didymella pomorum, Didymosphaeria variabile, Neocosmospora piperis and Neocucurbitaria cava.</title>
        <authorList>
            <person name="Hill R."/>
        </authorList>
    </citation>
    <scope>NUCLEOTIDE SEQUENCE</scope>
    <source>
        <strain evidence="2">IMI 355091</strain>
    </source>
</reference>
<protein>
    <submittedName>
        <fullName evidence="2">Uncharacterized protein</fullName>
    </submittedName>
</protein>
<name>A0A9W9DBL9_9PLEO</name>